<evidence type="ECO:0000256" key="2">
    <source>
        <dbReference type="ARBA" id="ARBA00022723"/>
    </source>
</evidence>
<organism evidence="6 7">
    <name type="scientific">Methylocystis iwaonis</name>
    <dbReference type="NCBI Taxonomy" id="2885079"/>
    <lineage>
        <taxon>Bacteria</taxon>
        <taxon>Pseudomonadati</taxon>
        <taxon>Pseudomonadota</taxon>
        <taxon>Alphaproteobacteria</taxon>
        <taxon>Hyphomicrobiales</taxon>
        <taxon>Methylocystaceae</taxon>
        <taxon>Methylocystis</taxon>
    </lineage>
</organism>
<keyword evidence="7" id="KW-1185">Reference proteome</keyword>
<dbReference type="InterPro" id="IPR027417">
    <property type="entry name" value="P-loop_NTPase"/>
</dbReference>
<gene>
    <name evidence="6" type="ORF">SS37A_24260</name>
</gene>
<dbReference type="PROSITE" id="PS00903">
    <property type="entry name" value="CYT_DCMP_DEAMINASES_1"/>
    <property type="match status" value="1"/>
</dbReference>
<evidence type="ECO:0000259" key="5">
    <source>
        <dbReference type="PROSITE" id="PS51747"/>
    </source>
</evidence>
<evidence type="ECO:0000313" key="7">
    <source>
        <dbReference type="Proteomes" id="UP001317629"/>
    </source>
</evidence>
<dbReference type="Gene3D" id="3.40.50.300">
    <property type="entry name" value="P-loop containing nucleotide triphosphate hydrolases"/>
    <property type="match status" value="1"/>
</dbReference>
<dbReference type="Proteomes" id="UP001317629">
    <property type="component" value="Chromosome"/>
</dbReference>
<dbReference type="InterPro" id="IPR002125">
    <property type="entry name" value="CMP_dCMP_dom"/>
</dbReference>
<dbReference type="PROSITE" id="PS51747">
    <property type="entry name" value="CYT_DCMP_DEAMINASES_2"/>
    <property type="match status" value="1"/>
</dbReference>
<dbReference type="InterPro" id="IPR015517">
    <property type="entry name" value="dCMP_deaminase-rel"/>
</dbReference>
<dbReference type="PANTHER" id="PTHR11086:SF18">
    <property type="entry name" value="DEOXYCYTIDYLATE DEAMINASE"/>
    <property type="match status" value="1"/>
</dbReference>
<protein>
    <submittedName>
        <fullName evidence="6">Cytidine deaminase</fullName>
    </submittedName>
</protein>
<evidence type="ECO:0000256" key="4">
    <source>
        <dbReference type="ARBA" id="ARBA00022833"/>
    </source>
</evidence>
<evidence type="ECO:0000256" key="1">
    <source>
        <dbReference type="ARBA" id="ARBA00006576"/>
    </source>
</evidence>
<sequence>MAEAFEKSLKKEFGYDPCIVLRLSRLIEQHESVAPSATAYERTKALIEGGDSLRKQHGNSILAELAVSEIALERTKHKEASESAAFRPRRICHIIDSIKNQEELDLLRLVYRDMVYVIGVFSPLPARVKALEQSGMKLSEIYELVDQDSGEEFAHGQTVRDTFPHADFFLRIDTDTDSQIKTRVERFLQLILGTKVVTPTAAETAMYAAASAATNSACLSRQVGAALTDQSGAVISTGWNDVPKYGGNLYMTDPVNDPHSDNDRRCWNLKGGRCFNDDEKDQISQILAAELVNSGIIDNGHKEAISSIISKNSKIKNLIEFSRSVHAEMHAIINAGQTAKGSIVGGKIYITTYPCHNCARHIIAAGITEVFYIEPYRKSLATKLHDDSITEEESDKSKVRILPYDGVAPSRYLKLFRMPQAGRKSGGKMILVDPQDSQPRFDKTLEALPTLEAIVLKGLKEKKLIPDSEGGGDGDA</sequence>
<comment type="similarity">
    <text evidence="1">Belongs to the cytidine and deoxycytidylate deaminase family.</text>
</comment>
<name>A0ABM8EA80_9HYPH</name>
<keyword evidence="4" id="KW-0862">Zinc</keyword>
<dbReference type="NCBIfam" id="NF041025">
    <property type="entry name" value="antiphage_deaminase"/>
    <property type="match status" value="1"/>
</dbReference>
<keyword evidence="2" id="KW-0479">Metal-binding</keyword>
<dbReference type="InterPro" id="IPR016192">
    <property type="entry name" value="APOBEC/CMP_deaminase_Zn-bd"/>
</dbReference>
<dbReference type="PANTHER" id="PTHR11086">
    <property type="entry name" value="DEOXYCYTIDYLATE DEAMINASE-RELATED"/>
    <property type="match status" value="1"/>
</dbReference>
<dbReference type="SUPFAM" id="SSF53927">
    <property type="entry name" value="Cytidine deaminase-like"/>
    <property type="match status" value="1"/>
</dbReference>
<proteinExistence type="inferred from homology"/>
<dbReference type="InterPro" id="IPR016193">
    <property type="entry name" value="Cytidine_deaminase-like"/>
</dbReference>
<reference evidence="6 7" key="1">
    <citation type="journal article" date="2023" name="Int. J. Syst. Evol. Microbiol.">
        <title>Methylocystis iwaonis sp. nov., a type II methane-oxidizing bacterium from surface soil of a rice paddy field in Japan, and emended description of the genus Methylocystis (ex Whittenbury et al. 1970) Bowman et al. 1993.</title>
        <authorList>
            <person name="Kaise H."/>
            <person name="Sawadogo J.B."/>
            <person name="Alam M.S."/>
            <person name="Ueno C."/>
            <person name="Dianou D."/>
            <person name="Shinjo R."/>
            <person name="Asakawa S."/>
        </authorList>
    </citation>
    <scope>NUCLEOTIDE SEQUENCE [LARGE SCALE GENOMIC DNA]</scope>
    <source>
        <strain evidence="6 7">SS37A-Re</strain>
    </source>
</reference>
<dbReference type="EMBL" id="AP027142">
    <property type="protein sequence ID" value="BDV34897.1"/>
    <property type="molecule type" value="Genomic_DNA"/>
</dbReference>
<feature type="domain" description="CMP/dCMP-type deaminase" evidence="5">
    <location>
        <begin position="200"/>
        <end position="397"/>
    </location>
</feature>
<accession>A0ABM8EA80</accession>
<evidence type="ECO:0000256" key="3">
    <source>
        <dbReference type="ARBA" id="ARBA00022801"/>
    </source>
</evidence>
<dbReference type="Pfam" id="PF00383">
    <property type="entry name" value="dCMP_cyt_deam_1"/>
    <property type="match status" value="1"/>
</dbReference>
<evidence type="ECO:0000313" key="6">
    <source>
        <dbReference type="EMBL" id="BDV34897.1"/>
    </source>
</evidence>
<keyword evidence="3" id="KW-0378">Hydrolase</keyword>
<dbReference type="Gene3D" id="3.40.140.10">
    <property type="entry name" value="Cytidine Deaminase, domain 2"/>
    <property type="match status" value="1"/>
</dbReference>